<dbReference type="EMBL" id="CACSIO010000013">
    <property type="protein sequence ID" value="CAA0112372.1"/>
    <property type="molecule type" value="Genomic_DNA"/>
</dbReference>
<evidence type="ECO:0000256" key="1">
    <source>
        <dbReference type="ARBA" id="ARBA00004651"/>
    </source>
</evidence>
<feature type="transmembrane region" description="Helical" evidence="7">
    <location>
        <begin position="145"/>
        <end position="171"/>
    </location>
</feature>
<evidence type="ECO:0000256" key="2">
    <source>
        <dbReference type="ARBA" id="ARBA00022448"/>
    </source>
</evidence>
<keyword evidence="5 7" id="KW-1133">Transmembrane helix</keyword>
<evidence type="ECO:0000256" key="7">
    <source>
        <dbReference type="SAM" id="Phobius"/>
    </source>
</evidence>
<evidence type="ECO:0000256" key="6">
    <source>
        <dbReference type="ARBA" id="ARBA00023136"/>
    </source>
</evidence>
<keyword evidence="10" id="KW-1185">Reference proteome</keyword>
<dbReference type="PANTHER" id="PTHR43266">
    <property type="entry name" value="MACROLIDE-EFFLUX PROTEIN"/>
    <property type="match status" value="1"/>
</dbReference>
<organism evidence="9 10">
    <name type="scientific">BD1-7 clade bacterium</name>
    <dbReference type="NCBI Taxonomy" id="2029982"/>
    <lineage>
        <taxon>Bacteria</taxon>
        <taxon>Pseudomonadati</taxon>
        <taxon>Pseudomonadota</taxon>
        <taxon>Gammaproteobacteria</taxon>
        <taxon>Cellvibrionales</taxon>
        <taxon>Spongiibacteraceae</taxon>
        <taxon>BD1-7 clade</taxon>
    </lineage>
</organism>
<keyword evidence="6 7" id="KW-0472">Membrane</keyword>
<dbReference type="AlphaFoldDB" id="A0A5S9Q472"/>
<feature type="transmembrane region" description="Helical" evidence="7">
    <location>
        <begin position="9"/>
        <end position="30"/>
    </location>
</feature>
<dbReference type="InterPro" id="IPR036259">
    <property type="entry name" value="MFS_trans_sf"/>
</dbReference>
<dbReference type="PROSITE" id="PS50850">
    <property type="entry name" value="MFS"/>
    <property type="match status" value="1"/>
</dbReference>
<evidence type="ECO:0000313" key="10">
    <source>
        <dbReference type="Proteomes" id="UP000441399"/>
    </source>
</evidence>
<comment type="subcellular location">
    <subcellularLocation>
        <location evidence="1">Cell membrane</location>
        <topology evidence="1">Multi-pass membrane protein</topology>
    </subcellularLocation>
</comment>
<feature type="domain" description="Major facilitator superfamily (MFS) profile" evidence="8">
    <location>
        <begin position="4"/>
        <end position="420"/>
    </location>
</feature>
<dbReference type="InterPro" id="IPR011701">
    <property type="entry name" value="MFS"/>
</dbReference>
<name>A0A5S9Q472_9GAMM</name>
<keyword evidence="3" id="KW-1003">Cell membrane</keyword>
<dbReference type="Pfam" id="PF07690">
    <property type="entry name" value="MFS_1"/>
    <property type="match status" value="1"/>
</dbReference>
<sequence length="590" mass="64988">MNDLRKPSFIAFMVIAFMNAFVDLGHKIVIQNILFKLYEGQLQVILTAIINSLILLPFVLLFTPAGFISDRFAKREVIRFSALFAIVVTLLICACYYLGWFWHAFAMTLLLAVQSAVFSPAKYGYLREVVRSEKLAQANGILQSLTIVSILCSTFVFSFFFEMLVVDVLAAPNPTPESVIRTLMPLSGLLVGLSVAEFFLSFKLPMVQAGDRDRELRMKPYFKGVYLLNNTRLIARQRAIILPIIGLCMFWSVSQVVVAAFPAYAESMLNETNTVVVQGIMASTGIGVMIGALVAGFISRNHIALSLIPVGGLGIVIGLGLLTLVESRVGLVGVFLLLGWSGGFFMVPLNALIQYHAQASTLGTVIAGSNWIQNIAMIAGLMITVALSLQGASSREIFYLLAITALAATVYILYRMPHCMTRLLLTGLHPGTLSLGVNGFDNLPTRGAVILSGQPASLRDWLLLQSATARHINLVVMENPLPIVSYLARLLGTSVKTPQQIDAEFSLLTHVLNNEGVIVVPEKMRSKIAESIAGEIPQIRQVPFRMENTNPRSWRLSWFTHGTVQRSDSAQKRHTIYFDQQCRVSTPPYL</sequence>
<protein>
    <submittedName>
        <fullName evidence="9">Lysophospholipid transporter LplT</fullName>
    </submittedName>
</protein>
<feature type="transmembrane region" description="Helical" evidence="7">
    <location>
        <begin position="80"/>
        <end position="99"/>
    </location>
</feature>
<evidence type="ECO:0000256" key="5">
    <source>
        <dbReference type="ARBA" id="ARBA00022989"/>
    </source>
</evidence>
<dbReference type="GO" id="GO:0022857">
    <property type="term" value="F:transmembrane transporter activity"/>
    <property type="evidence" value="ECO:0007669"/>
    <property type="project" value="InterPro"/>
</dbReference>
<keyword evidence="4 7" id="KW-0812">Transmembrane</keyword>
<evidence type="ECO:0000256" key="3">
    <source>
        <dbReference type="ARBA" id="ARBA00022475"/>
    </source>
</evidence>
<evidence type="ECO:0000313" key="9">
    <source>
        <dbReference type="EMBL" id="CAA0112372.1"/>
    </source>
</evidence>
<dbReference type="OrthoDB" id="9803968at2"/>
<feature type="transmembrane region" description="Helical" evidence="7">
    <location>
        <begin position="240"/>
        <end position="264"/>
    </location>
</feature>
<keyword evidence="2" id="KW-0813">Transport</keyword>
<evidence type="ECO:0000256" key="4">
    <source>
        <dbReference type="ARBA" id="ARBA00022692"/>
    </source>
</evidence>
<feature type="transmembrane region" description="Helical" evidence="7">
    <location>
        <begin position="305"/>
        <end position="325"/>
    </location>
</feature>
<dbReference type="Proteomes" id="UP000441399">
    <property type="component" value="Unassembled WGS sequence"/>
</dbReference>
<reference evidence="9 10" key="1">
    <citation type="submission" date="2019-11" db="EMBL/GenBank/DDBJ databases">
        <authorList>
            <person name="Holert J."/>
        </authorList>
    </citation>
    <scope>NUCLEOTIDE SEQUENCE [LARGE SCALE GENOMIC DNA]</scope>
    <source>
        <strain evidence="9">SB11_3</strain>
    </source>
</reference>
<gene>
    <name evidence="9" type="primary">lplT</name>
    <name evidence="9" type="ORF">OPDIPICF_04639</name>
</gene>
<dbReference type="Gene3D" id="1.20.1250.20">
    <property type="entry name" value="MFS general substrate transporter like domains"/>
    <property type="match status" value="1"/>
</dbReference>
<feature type="transmembrane region" description="Helical" evidence="7">
    <location>
        <begin position="183"/>
        <end position="202"/>
    </location>
</feature>
<feature type="transmembrane region" description="Helical" evidence="7">
    <location>
        <begin position="374"/>
        <end position="391"/>
    </location>
</feature>
<proteinExistence type="predicted"/>
<accession>A0A5S9Q472</accession>
<feature type="transmembrane region" description="Helical" evidence="7">
    <location>
        <begin position="42"/>
        <end position="68"/>
    </location>
</feature>
<feature type="transmembrane region" description="Helical" evidence="7">
    <location>
        <begin position="105"/>
        <end position="125"/>
    </location>
</feature>
<feature type="transmembrane region" description="Helical" evidence="7">
    <location>
        <begin position="331"/>
        <end position="353"/>
    </location>
</feature>
<dbReference type="PANTHER" id="PTHR43266:SF2">
    <property type="entry name" value="MAJOR FACILITATOR SUPERFAMILY (MFS) PROFILE DOMAIN-CONTAINING PROTEIN"/>
    <property type="match status" value="1"/>
</dbReference>
<dbReference type="GO" id="GO:0005886">
    <property type="term" value="C:plasma membrane"/>
    <property type="evidence" value="ECO:0007669"/>
    <property type="project" value="UniProtKB-SubCell"/>
</dbReference>
<evidence type="ECO:0000259" key="8">
    <source>
        <dbReference type="PROSITE" id="PS50850"/>
    </source>
</evidence>
<dbReference type="SUPFAM" id="SSF103473">
    <property type="entry name" value="MFS general substrate transporter"/>
    <property type="match status" value="1"/>
</dbReference>
<feature type="transmembrane region" description="Helical" evidence="7">
    <location>
        <begin position="276"/>
        <end position="298"/>
    </location>
</feature>
<dbReference type="InterPro" id="IPR020846">
    <property type="entry name" value="MFS_dom"/>
</dbReference>
<feature type="transmembrane region" description="Helical" evidence="7">
    <location>
        <begin position="397"/>
        <end position="414"/>
    </location>
</feature>